<keyword evidence="5" id="KW-1185">Reference proteome</keyword>
<evidence type="ECO:0000313" key="4">
    <source>
        <dbReference type="EMBL" id="ODV91251.1"/>
    </source>
</evidence>
<dbReference type="Proteomes" id="UP000095023">
    <property type="component" value="Unassembled WGS sequence"/>
</dbReference>
<gene>
    <name evidence="4" type="ORF">CANCADRAFT_44855</name>
</gene>
<keyword evidence="2" id="KW-0175">Coiled coil</keyword>
<comment type="similarity">
    <text evidence="1">Belongs to the ADIP family.</text>
</comment>
<reference evidence="5" key="1">
    <citation type="submission" date="2016-02" db="EMBL/GenBank/DDBJ databases">
        <title>Comparative genomics of biotechnologically important yeasts.</title>
        <authorList>
            <consortium name="DOE Joint Genome Institute"/>
            <person name="Riley R."/>
            <person name="Haridas S."/>
            <person name="Wolfe K.H."/>
            <person name="Lopes M.R."/>
            <person name="Hittinger C.T."/>
            <person name="Goker M."/>
            <person name="Salamov A."/>
            <person name="Wisecaver J."/>
            <person name="Long T.M."/>
            <person name="Aerts A.L."/>
            <person name="Barry K."/>
            <person name="Choi C."/>
            <person name="Clum A."/>
            <person name="Coughlan A.Y."/>
            <person name="Deshpande S."/>
            <person name="Douglass A.P."/>
            <person name="Hanson S.J."/>
            <person name="Klenk H.-P."/>
            <person name="Labutti K."/>
            <person name="Lapidus A."/>
            <person name="Lindquist E."/>
            <person name="Lipzen A."/>
            <person name="Meier-Kolthoff J.P."/>
            <person name="Ohm R.A."/>
            <person name="Otillar R.P."/>
            <person name="Pangilinan J."/>
            <person name="Peng Y."/>
            <person name="Rokas A."/>
            <person name="Rosa C.A."/>
            <person name="Scheuner C."/>
            <person name="Sibirny A.A."/>
            <person name="Slot J.C."/>
            <person name="Stielow J.B."/>
            <person name="Sun H."/>
            <person name="Kurtzman C.P."/>
            <person name="Blackwell M."/>
            <person name="Jeffries T.W."/>
            <person name="Grigoriev I.V."/>
        </authorList>
    </citation>
    <scope>NUCLEOTIDE SEQUENCE [LARGE SCALE GENOMIC DNA]</scope>
    <source>
        <strain evidence="5">NRRL Y-17796</strain>
    </source>
</reference>
<dbReference type="Gene3D" id="1.10.287.1490">
    <property type="match status" value="1"/>
</dbReference>
<dbReference type="AlphaFoldDB" id="A0A1E4THL7"/>
<evidence type="ECO:0000256" key="2">
    <source>
        <dbReference type="ARBA" id="ARBA00023054"/>
    </source>
</evidence>
<dbReference type="InterPro" id="IPR021622">
    <property type="entry name" value="Afadin/alpha-actinin-bd"/>
</dbReference>
<evidence type="ECO:0000256" key="3">
    <source>
        <dbReference type="SAM" id="MobiDB-lite"/>
    </source>
</evidence>
<protein>
    <submittedName>
        <fullName evidence="4">Uncharacterized protein</fullName>
    </submittedName>
</protein>
<feature type="region of interest" description="Disordered" evidence="3">
    <location>
        <begin position="60"/>
        <end position="87"/>
    </location>
</feature>
<accession>A0A1E4THL7</accession>
<dbReference type="Pfam" id="PF11559">
    <property type="entry name" value="ADIP"/>
    <property type="match status" value="1"/>
</dbReference>
<dbReference type="EMBL" id="KV453842">
    <property type="protein sequence ID" value="ODV91251.1"/>
    <property type="molecule type" value="Genomic_DNA"/>
</dbReference>
<organism evidence="4 5">
    <name type="scientific">Tortispora caseinolytica NRRL Y-17796</name>
    <dbReference type="NCBI Taxonomy" id="767744"/>
    <lineage>
        <taxon>Eukaryota</taxon>
        <taxon>Fungi</taxon>
        <taxon>Dikarya</taxon>
        <taxon>Ascomycota</taxon>
        <taxon>Saccharomycotina</taxon>
        <taxon>Trigonopsidomycetes</taxon>
        <taxon>Trigonopsidales</taxon>
        <taxon>Trigonopsidaceae</taxon>
        <taxon>Tortispora</taxon>
    </lineage>
</organism>
<feature type="compositionally biased region" description="Polar residues" evidence="3">
    <location>
        <begin position="346"/>
        <end position="370"/>
    </location>
</feature>
<feature type="compositionally biased region" description="Basic and acidic residues" evidence="3">
    <location>
        <begin position="60"/>
        <end position="69"/>
    </location>
</feature>
<feature type="compositionally biased region" description="Polar residues" evidence="3">
    <location>
        <begin position="325"/>
        <end position="339"/>
    </location>
</feature>
<proteinExistence type="inferred from homology"/>
<feature type="compositionally biased region" description="Low complexity" evidence="3">
    <location>
        <begin position="71"/>
        <end position="84"/>
    </location>
</feature>
<evidence type="ECO:0000256" key="1">
    <source>
        <dbReference type="ARBA" id="ARBA00009291"/>
    </source>
</evidence>
<sequence>MGELSDLEAYVNNYFASQGYLGFEDFIDFKSFPHSDKSKRDTLRVLRILYKILNEQEQSTKRKEERILHESNSSASNNSKSVKALSEEVDKLQHQVRNLQSQLRQSKSEAMTSKQYSDELKKVHDRFQSQMENNRSRWATEIRAKDKELVSLKDRIRRDQARSSKRNVLVSCPPMKTTVTDPEILKCYSDLLSTYSNLKSDNSLLLSTLYDSLIRIKCTTGEIVPESTAEYQEIVSYFNSRNMDAHTLCDLFSTSLSSIIQMANSYEPVMPQDDQTFIDLTEPAKPINATPSPIKHSNGEGRSGGFILTPDLDRTFHDFTTAFDSPSDVSISQSASDRFQTPVRPLSNSRLSEGLQPLSNPPSASASIFTSDSPGFTASSSSTFESSVFVLPETVETRRKSSRGVTMNPSESVQRLRSLAASSQYYADRRKSFLF</sequence>
<feature type="region of interest" description="Disordered" evidence="3">
    <location>
        <begin position="325"/>
        <end position="370"/>
    </location>
</feature>
<name>A0A1E4THL7_9ASCO</name>
<evidence type="ECO:0000313" key="5">
    <source>
        <dbReference type="Proteomes" id="UP000095023"/>
    </source>
</evidence>